<organism evidence="2 3">
    <name type="scientific">Evansella caseinilytica</name>
    <dbReference type="NCBI Taxonomy" id="1503961"/>
    <lineage>
        <taxon>Bacteria</taxon>
        <taxon>Bacillati</taxon>
        <taxon>Bacillota</taxon>
        <taxon>Bacilli</taxon>
        <taxon>Bacillales</taxon>
        <taxon>Bacillaceae</taxon>
        <taxon>Evansella</taxon>
    </lineage>
</organism>
<evidence type="ECO:0000313" key="2">
    <source>
        <dbReference type="EMBL" id="SDZ24062.1"/>
    </source>
</evidence>
<dbReference type="PROSITE" id="PS51725">
    <property type="entry name" value="ABM"/>
    <property type="match status" value="1"/>
</dbReference>
<dbReference type="SUPFAM" id="SSF54909">
    <property type="entry name" value="Dimeric alpha+beta barrel"/>
    <property type="match status" value="1"/>
</dbReference>
<dbReference type="OrthoDB" id="384737at2"/>
<accession>A0A1H3RE14</accession>
<dbReference type="EMBL" id="FNPI01000008">
    <property type="protein sequence ID" value="SDZ24062.1"/>
    <property type="molecule type" value="Genomic_DNA"/>
</dbReference>
<protein>
    <submittedName>
        <fullName evidence="2">Heme oxygenase (Staphylobilin-producing)</fullName>
    </submittedName>
</protein>
<dbReference type="PANTHER" id="PTHR34474">
    <property type="entry name" value="SIGNAL TRANSDUCTION PROTEIN TRAP"/>
    <property type="match status" value="1"/>
</dbReference>
<reference evidence="3" key="1">
    <citation type="submission" date="2016-10" db="EMBL/GenBank/DDBJ databases">
        <authorList>
            <person name="Varghese N."/>
            <person name="Submissions S."/>
        </authorList>
    </citation>
    <scope>NUCLEOTIDE SEQUENCE [LARGE SCALE GENOMIC DNA]</scope>
    <source>
        <strain evidence="3">SP</strain>
    </source>
</reference>
<dbReference type="InterPro" id="IPR050404">
    <property type="entry name" value="Heme-degrading_MO"/>
</dbReference>
<evidence type="ECO:0000313" key="3">
    <source>
        <dbReference type="Proteomes" id="UP000198935"/>
    </source>
</evidence>
<gene>
    <name evidence="2" type="ORF">SAMN05421736_10868</name>
</gene>
<dbReference type="PANTHER" id="PTHR34474:SF4">
    <property type="entry name" value="HEME OXYGENASE (STAPHYLOBILIN-PRODUCING) 1"/>
    <property type="match status" value="1"/>
</dbReference>
<feature type="domain" description="ABM" evidence="1">
    <location>
        <begin position="2"/>
        <end position="93"/>
    </location>
</feature>
<dbReference type="AlphaFoldDB" id="A0A1H3RE14"/>
<dbReference type="NCBIfam" id="NF009839">
    <property type="entry name" value="PRK13314.1"/>
    <property type="match status" value="1"/>
</dbReference>
<dbReference type="Gene3D" id="3.30.70.100">
    <property type="match status" value="1"/>
</dbReference>
<evidence type="ECO:0000259" key="1">
    <source>
        <dbReference type="PROSITE" id="PS51725"/>
    </source>
</evidence>
<name>A0A1H3RE14_9BACI</name>
<dbReference type="InterPro" id="IPR007138">
    <property type="entry name" value="ABM_dom"/>
</dbReference>
<dbReference type="Proteomes" id="UP000198935">
    <property type="component" value="Unassembled WGS sequence"/>
</dbReference>
<dbReference type="Pfam" id="PF03992">
    <property type="entry name" value="ABM"/>
    <property type="match status" value="1"/>
</dbReference>
<dbReference type="InterPro" id="IPR011008">
    <property type="entry name" value="Dimeric_a/b-barrel"/>
</dbReference>
<keyword evidence="3" id="KW-1185">Reference proteome</keyword>
<proteinExistence type="predicted"/>
<sequence length="107" mass="12371">MVIVTNTVHVEKGFAEKLIERFNKVGMVEEMDGFLGLEVLLTENTADYEEVTISTRWNSKDAFHGWTSSEAFRKSHEHRGGQPEYIIKNKTTFYEVKVVREPIPSHQ</sequence>
<dbReference type="STRING" id="1503961.SAMN05421736_10868"/>